<comment type="caution">
    <text evidence="2">The sequence shown here is derived from an EMBL/GenBank/DDBJ whole genome shotgun (WGS) entry which is preliminary data.</text>
</comment>
<keyword evidence="1" id="KW-0732">Signal</keyword>
<dbReference type="PROSITE" id="PS51257">
    <property type="entry name" value="PROKAR_LIPOPROTEIN"/>
    <property type="match status" value="1"/>
</dbReference>
<feature type="signal peptide" evidence="1">
    <location>
        <begin position="1"/>
        <end position="21"/>
    </location>
</feature>
<dbReference type="Proteomes" id="UP000321926">
    <property type="component" value="Unassembled WGS sequence"/>
</dbReference>
<dbReference type="PANTHER" id="PTHR35332:SF2">
    <property type="entry name" value="REGULATION OF ENOLASE PROTEIN 1"/>
    <property type="match status" value="1"/>
</dbReference>
<name>A0A5C8K6G4_9BACT</name>
<accession>A0A5C8K6G4</accession>
<dbReference type="GO" id="GO:0004553">
    <property type="term" value="F:hydrolase activity, hydrolyzing O-glycosyl compounds"/>
    <property type="evidence" value="ECO:0007669"/>
    <property type="project" value="UniProtKB-ARBA"/>
</dbReference>
<evidence type="ECO:0000256" key="1">
    <source>
        <dbReference type="SAM" id="SignalP"/>
    </source>
</evidence>
<evidence type="ECO:0000313" key="3">
    <source>
        <dbReference type="Proteomes" id="UP000321926"/>
    </source>
</evidence>
<sequence length="228" mass="25495">MKQLYSILLILVTFLSSCGNSTLEEGEAASVTVSSVIFTQSLNKAKDLATVQGTKLELKAGAKSDNFRDPDGKLSNNSAPVLLSKVDNTKPFTFTAKVKPGFLETYDAGTMYVYVNEKNWVKFAFERDERQLTRMVTVRTLDTSDDNNHDVVEEESVYMKISSDTKTIGYYYSLDKTNWQLVRLYRNDYPQEIFVGLSTQSPVGDGTSATFDDCSLTESSINDFRLGI</sequence>
<reference evidence="2 3" key="1">
    <citation type="submission" date="2019-08" db="EMBL/GenBank/DDBJ databases">
        <authorList>
            <person name="Shi S."/>
        </authorList>
    </citation>
    <scope>NUCLEOTIDE SEQUENCE [LARGE SCALE GENOMIC DNA]</scope>
    <source>
        <strain evidence="2 3">GY10130</strain>
    </source>
</reference>
<gene>
    <name evidence="2" type="ORF">FVR03_12750</name>
</gene>
<dbReference type="EMBL" id="VRTY01000044">
    <property type="protein sequence ID" value="TXK45321.1"/>
    <property type="molecule type" value="Genomic_DNA"/>
</dbReference>
<dbReference type="Gene3D" id="2.60.120.200">
    <property type="match status" value="1"/>
</dbReference>
<dbReference type="PANTHER" id="PTHR35332">
    <property type="entry name" value="REGULATION OF ENOLASE PROTEIN 1"/>
    <property type="match status" value="1"/>
</dbReference>
<proteinExistence type="predicted"/>
<dbReference type="AlphaFoldDB" id="A0A5C8K6G4"/>
<dbReference type="InterPro" id="IPR009784">
    <property type="entry name" value="DUF1349"/>
</dbReference>
<keyword evidence="3" id="KW-1185">Reference proteome</keyword>
<dbReference type="SUPFAM" id="SSF49899">
    <property type="entry name" value="Concanavalin A-like lectins/glucanases"/>
    <property type="match status" value="1"/>
</dbReference>
<dbReference type="InterPro" id="IPR013320">
    <property type="entry name" value="ConA-like_dom_sf"/>
</dbReference>
<dbReference type="Pfam" id="PF07081">
    <property type="entry name" value="DUF1349"/>
    <property type="match status" value="1"/>
</dbReference>
<dbReference type="GO" id="GO:0005975">
    <property type="term" value="P:carbohydrate metabolic process"/>
    <property type="evidence" value="ECO:0007669"/>
    <property type="project" value="UniProtKB-ARBA"/>
</dbReference>
<evidence type="ECO:0000313" key="2">
    <source>
        <dbReference type="EMBL" id="TXK45321.1"/>
    </source>
</evidence>
<dbReference type="OrthoDB" id="9808724at2"/>
<protein>
    <submittedName>
        <fullName evidence="2">DUF1349 domain-containing protein</fullName>
    </submittedName>
</protein>
<feature type="chain" id="PRO_5022752768" evidence="1">
    <location>
        <begin position="22"/>
        <end position="228"/>
    </location>
</feature>
<organism evidence="2 3">
    <name type="scientific">Pontibacter qinzhouensis</name>
    <dbReference type="NCBI Taxonomy" id="2603253"/>
    <lineage>
        <taxon>Bacteria</taxon>
        <taxon>Pseudomonadati</taxon>
        <taxon>Bacteroidota</taxon>
        <taxon>Cytophagia</taxon>
        <taxon>Cytophagales</taxon>
        <taxon>Hymenobacteraceae</taxon>
        <taxon>Pontibacter</taxon>
    </lineage>
</organism>